<evidence type="ECO:0000313" key="2">
    <source>
        <dbReference type="Proteomes" id="UP001457282"/>
    </source>
</evidence>
<protein>
    <recommendedName>
        <fullName evidence="3">Secreted protein</fullName>
    </recommendedName>
</protein>
<comment type="caution">
    <text evidence="1">The sequence shown here is derived from an EMBL/GenBank/DDBJ whole genome shotgun (WGS) entry which is preliminary data.</text>
</comment>
<dbReference type="AlphaFoldDB" id="A0AAW1YLL5"/>
<dbReference type="EMBL" id="JBEDUW010000001">
    <property type="protein sequence ID" value="KAK9949532.1"/>
    <property type="molecule type" value="Genomic_DNA"/>
</dbReference>
<name>A0AAW1YLL5_RUBAR</name>
<proteinExistence type="predicted"/>
<gene>
    <name evidence="1" type="ORF">M0R45_005050</name>
</gene>
<organism evidence="1 2">
    <name type="scientific">Rubus argutus</name>
    <name type="common">Southern blackberry</name>
    <dbReference type="NCBI Taxonomy" id="59490"/>
    <lineage>
        <taxon>Eukaryota</taxon>
        <taxon>Viridiplantae</taxon>
        <taxon>Streptophyta</taxon>
        <taxon>Embryophyta</taxon>
        <taxon>Tracheophyta</taxon>
        <taxon>Spermatophyta</taxon>
        <taxon>Magnoliopsida</taxon>
        <taxon>eudicotyledons</taxon>
        <taxon>Gunneridae</taxon>
        <taxon>Pentapetalae</taxon>
        <taxon>rosids</taxon>
        <taxon>fabids</taxon>
        <taxon>Rosales</taxon>
        <taxon>Rosaceae</taxon>
        <taxon>Rosoideae</taxon>
        <taxon>Rosoideae incertae sedis</taxon>
        <taxon>Rubus</taxon>
    </lineage>
</organism>
<evidence type="ECO:0008006" key="3">
    <source>
        <dbReference type="Google" id="ProtNLM"/>
    </source>
</evidence>
<dbReference type="Proteomes" id="UP001457282">
    <property type="component" value="Unassembled WGS sequence"/>
</dbReference>
<keyword evidence="2" id="KW-1185">Reference proteome</keyword>
<accession>A0AAW1YLL5</accession>
<evidence type="ECO:0000313" key="1">
    <source>
        <dbReference type="EMBL" id="KAK9949532.1"/>
    </source>
</evidence>
<sequence>MSLMPLIPATAGLMSSAVDLTDSPAKTGHFFPRRFEDRFHLASLRRDFSANQICRTSSSNRQQTQQLRRQFTAALILSCECPARACSLLPIPCKPLPSQRRRPCCQ</sequence>
<reference evidence="1 2" key="1">
    <citation type="journal article" date="2023" name="G3 (Bethesda)">
        <title>A chromosome-length genome assembly and annotation of blackberry (Rubus argutus, cv. 'Hillquist').</title>
        <authorList>
            <person name="Bruna T."/>
            <person name="Aryal R."/>
            <person name="Dudchenko O."/>
            <person name="Sargent D.J."/>
            <person name="Mead D."/>
            <person name="Buti M."/>
            <person name="Cavallini A."/>
            <person name="Hytonen T."/>
            <person name="Andres J."/>
            <person name="Pham M."/>
            <person name="Weisz D."/>
            <person name="Mascagni F."/>
            <person name="Usai G."/>
            <person name="Natali L."/>
            <person name="Bassil N."/>
            <person name="Fernandez G.E."/>
            <person name="Lomsadze A."/>
            <person name="Armour M."/>
            <person name="Olukolu B."/>
            <person name="Poorten T."/>
            <person name="Britton C."/>
            <person name="Davik J."/>
            <person name="Ashrafi H."/>
            <person name="Aiden E.L."/>
            <person name="Borodovsky M."/>
            <person name="Worthington M."/>
        </authorList>
    </citation>
    <scope>NUCLEOTIDE SEQUENCE [LARGE SCALE GENOMIC DNA]</scope>
    <source>
        <strain evidence="1">PI 553951</strain>
    </source>
</reference>